<evidence type="ECO:0000256" key="1">
    <source>
        <dbReference type="SAM" id="Phobius"/>
    </source>
</evidence>
<keyword evidence="3" id="KW-1185">Reference proteome</keyword>
<feature type="transmembrane region" description="Helical" evidence="1">
    <location>
        <begin position="30"/>
        <end position="50"/>
    </location>
</feature>
<comment type="caution">
    <text evidence="2">The sequence shown here is derived from an EMBL/GenBank/DDBJ whole genome shotgun (WGS) entry which is preliminary data.</text>
</comment>
<keyword evidence="1" id="KW-0472">Membrane</keyword>
<dbReference type="EMBL" id="BDSP01000229">
    <property type="protein sequence ID" value="GAX25648.1"/>
    <property type="molecule type" value="Genomic_DNA"/>
</dbReference>
<reference evidence="2 3" key="1">
    <citation type="journal article" date="2015" name="Plant Cell">
        <title>Oil accumulation by the oleaginous diatom Fistulifera solaris as revealed by the genome and transcriptome.</title>
        <authorList>
            <person name="Tanaka T."/>
            <person name="Maeda Y."/>
            <person name="Veluchamy A."/>
            <person name="Tanaka M."/>
            <person name="Abida H."/>
            <person name="Marechal E."/>
            <person name="Bowler C."/>
            <person name="Muto M."/>
            <person name="Sunaga Y."/>
            <person name="Tanaka M."/>
            <person name="Yoshino T."/>
            <person name="Taniguchi T."/>
            <person name="Fukuda Y."/>
            <person name="Nemoto M."/>
            <person name="Matsumoto M."/>
            <person name="Wong P.S."/>
            <person name="Aburatani S."/>
            <person name="Fujibuchi W."/>
        </authorList>
    </citation>
    <scope>NUCLEOTIDE SEQUENCE [LARGE SCALE GENOMIC DNA]</scope>
    <source>
        <strain evidence="2 3">JPCC DA0580</strain>
    </source>
</reference>
<dbReference type="InParanoid" id="A0A1Z5KI69"/>
<accession>A0A1Z5KI69</accession>
<dbReference type="AlphaFoldDB" id="A0A1Z5KI69"/>
<evidence type="ECO:0000313" key="2">
    <source>
        <dbReference type="EMBL" id="GAX25648.1"/>
    </source>
</evidence>
<name>A0A1Z5KI69_FISSO</name>
<protein>
    <submittedName>
        <fullName evidence="2">Uncharacterized protein</fullName>
    </submittedName>
</protein>
<dbReference type="Proteomes" id="UP000198406">
    <property type="component" value="Unassembled WGS sequence"/>
</dbReference>
<gene>
    <name evidence="2" type="ORF">FisN_15Lh014</name>
</gene>
<keyword evidence="1" id="KW-1133">Transmembrane helix</keyword>
<sequence>MVHLPTTSAHLNRHKNTVTTRSRKHDKLRYFGAATILAFCIGCLLDWIALLQVKNEMVSYADEIQYWKQEALVLLGNDQRKSPTQKDRIEAMHETAEDRHIDIQIPPYSQEESFAGCILFLNQNPRLTEWIAYHFFALPLRTLIIAYDPRTTERATALIERWKNVISIIEWNDEDYLPANWTVGLEPDLKEKTSLATMTHRKRQLTFSQKCHERAVEMGVKRTIIIDPDEYLRVNPKVVPATFVNTSEPGHVTKMFQQLEAPNNTMLVEQQGVTYKANCSVYPRVQFTTLGPSALYLIPKDVEYLEAGLVDPFYFNTLRYRYRNARIMKHAKGLVYTMHETPHQIINLHYPLDLKCLKSAYSIDKSPLLVNHYIGSFEDFLHSFRSDARNDALDFVKLRSRWEERARGYGGTEAFHFHLRNPLVRDEDITSWIPAFFAWQSDDVARTLLRDTGARARNSNV</sequence>
<organism evidence="2 3">
    <name type="scientific">Fistulifera solaris</name>
    <name type="common">Oleaginous diatom</name>
    <dbReference type="NCBI Taxonomy" id="1519565"/>
    <lineage>
        <taxon>Eukaryota</taxon>
        <taxon>Sar</taxon>
        <taxon>Stramenopiles</taxon>
        <taxon>Ochrophyta</taxon>
        <taxon>Bacillariophyta</taxon>
        <taxon>Bacillariophyceae</taxon>
        <taxon>Bacillariophycidae</taxon>
        <taxon>Naviculales</taxon>
        <taxon>Naviculaceae</taxon>
        <taxon>Fistulifera</taxon>
    </lineage>
</organism>
<evidence type="ECO:0000313" key="3">
    <source>
        <dbReference type="Proteomes" id="UP000198406"/>
    </source>
</evidence>
<dbReference type="OrthoDB" id="40253at2759"/>
<proteinExistence type="predicted"/>
<keyword evidence="1" id="KW-0812">Transmembrane</keyword>